<feature type="transmembrane region" description="Helical" evidence="1">
    <location>
        <begin position="215"/>
        <end position="238"/>
    </location>
</feature>
<proteinExistence type="predicted"/>
<keyword evidence="1" id="KW-0472">Membrane</keyword>
<gene>
    <name evidence="2" type="ORF">K8U91_06500</name>
</gene>
<evidence type="ECO:0000256" key="1">
    <source>
        <dbReference type="SAM" id="Phobius"/>
    </source>
</evidence>
<keyword evidence="1" id="KW-0812">Transmembrane</keyword>
<dbReference type="EMBL" id="DYUD01000021">
    <property type="protein sequence ID" value="HJG89104.1"/>
    <property type="molecule type" value="Genomic_DNA"/>
</dbReference>
<keyword evidence="1" id="KW-1133">Transmembrane helix</keyword>
<organism evidence="2 3">
    <name type="scientific">Barnesiella viscericola</name>
    <dbReference type="NCBI Taxonomy" id="397865"/>
    <lineage>
        <taxon>Bacteria</taxon>
        <taxon>Pseudomonadati</taxon>
        <taxon>Bacteroidota</taxon>
        <taxon>Bacteroidia</taxon>
        <taxon>Bacteroidales</taxon>
        <taxon>Barnesiellaceae</taxon>
        <taxon>Barnesiella</taxon>
    </lineage>
</organism>
<feature type="transmembrane region" description="Helical" evidence="1">
    <location>
        <begin position="173"/>
        <end position="203"/>
    </location>
</feature>
<evidence type="ECO:0000313" key="3">
    <source>
        <dbReference type="Proteomes" id="UP000757103"/>
    </source>
</evidence>
<feature type="transmembrane region" description="Helical" evidence="1">
    <location>
        <begin position="85"/>
        <end position="103"/>
    </location>
</feature>
<sequence length="411" mass="47747">MISLNKIFYGLFILMLIVGVYTYLLMWFKSSDELITLLLAALCVLDILGNRNHRQYKGLFAVVGIMTFYMLYSLFFVHYNTSKAIMYDFFIQLKPFIAFYAAYSMRVRFNDSQKLFLKRLCIALSIIMLTIILSGYGTVFFFHVAYFGIISILLFLIYYYCSYQNLTRRDKIIMILMLVVGFFSTRSKFYGFFVVAVYIFFWYKPGILVRMKLKQWLTIVFVFCAMLYVAWGKIDYYFLSSGFLLDADEMDYSFARAALYAQAPLVLMDHFIFGSGLASYATFSSGQVGYSLLYSLYDIDKIWGLEEGDCPFVSDTFFPELVQFGIVGIILFVYFWVWVYRKIKPKTVNSDAIQLYKIGLLIISFIAIESVAGSVFLQGPGIMVMILLGFVVREIAEINKKELQTIRYKNE</sequence>
<feature type="transmembrane region" description="Helical" evidence="1">
    <location>
        <begin position="321"/>
        <end position="340"/>
    </location>
</feature>
<protein>
    <submittedName>
        <fullName evidence="2">Uncharacterized protein</fullName>
    </submittedName>
</protein>
<name>A0A921MS87_9BACT</name>
<reference evidence="2" key="1">
    <citation type="journal article" date="2021" name="PeerJ">
        <title>Extensive microbial diversity within the chicken gut microbiome revealed by metagenomics and culture.</title>
        <authorList>
            <person name="Gilroy R."/>
            <person name="Ravi A."/>
            <person name="Getino M."/>
            <person name="Pursley I."/>
            <person name="Horton D.L."/>
            <person name="Alikhan N.F."/>
            <person name="Baker D."/>
            <person name="Gharbi K."/>
            <person name="Hall N."/>
            <person name="Watson M."/>
            <person name="Adriaenssens E.M."/>
            <person name="Foster-Nyarko E."/>
            <person name="Jarju S."/>
            <person name="Secka A."/>
            <person name="Antonio M."/>
            <person name="Oren A."/>
            <person name="Chaudhuri R.R."/>
            <person name="La Ragione R."/>
            <person name="Hildebrand F."/>
            <person name="Pallen M.J."/>
        </authorList>
    </citation>
    <scope>NUCLEOTIDE SEQUENCE</scope>
    <source>
        <strain evidence="2">CHK121-7720</strain>
    </source>
</reference>
<comment type="caution">
    <text evidence="2">The sequence shown here is derived from an EMBL/GenBank/DDBJ whole genome shotgun (WGS) entry which is preliminary data.</text>
</comment>
<feature type="transmembrane region" description="Helical" evidence="1">
    <location>
        <begin position="58"/>
        <end position="79"/>
    </location>
</feature>
<feature type="transmembrane region" description="Helical" evidence="1">
    <location>
        <begin position="115"/>
        <end position="134"/>
    </location>
</feature>
<reference evidence="2" key="2">
    <citation type="submission" date="2021-09" db="EMBL/GenBank/DDBJ databases">
        <authorList>
            <person name="Gilroy R."/>
        </authorList>
    </citation>
    <scope>NUCLEOTIDE SEQUENCE</scope>
    <source>
        <strain evidence="2">CHK121-7720</strain>
    </source>
</reference>
<accession>A0A921MS87</accession>
<feature type="transmembrane region" description="Helical" evidence="1">
    <location>
        <begin position="34"/>
        <end position="51"/>
    </location>
</feature>
<feature type="transmembrane region" description="Helical" evidence="1">
    <location>
        <begin position="374"/>
        <end position="392"/>
    </location>
</feature>
<dbReference type="AlphaFoldDB" id="A0A921MS87"/>
<evidence type="ECO:0000313" key="2">
    <source>
        <dbReference type="EMBL" id="HJG89104.1"/>
    </source>
</evidence>
<feature type="transmembrane region" description="Helical" evidence="1">
    <location>
        <begin position="140"/>
        <end position="161"/>
    </location>
</feature>
<dbReference type="RefSeq" id="WP_273306159.1">
    <property type="nucleotide sequence ID" value="NZ_DYUD01000021.1"/>
</dbReference>
<feature type="transmembrane region" description="Helical" evidence="1">
    <location>
        <begin position="352"/>
        <end position="368"/>
    </location>
</feature>
<feature type="transmembrane region" description="Helical" evidence="1">
    <location>
        <begin position="259"/>
        <end position="283"/>
    </location>
</feature>
<dbReference type="Proteomes" id="UP000757103">
    <property type="component" value="Unassembled WGS sequence"/>
</dbReference>
<feature type="transmembrane region" description="Helical" evidence="1">
    <location>
        <begin position="7"/>
        <end position="28"/>
    </location>
</feature>